<keyword evidence="1" id="KW-0732">Signal</keyword>
<evidence type="ECO:0000256" key="5">
    <source>
        <dbReference type="SAM" id="Phobius"/>
    </source>
</evidence>
<feature type="domain" description="Immunoglobulin" evidence="6">
    <location>
        <begin position="167"/>
        <end position="274"/>
    </location>
</feature>
<keyword evidence="8" id="KW-1185">Reference proteome</keyword>
<dbReference type="Pfam" id="PF07686">
    <property type="entry name" value="V-set"/>
    <property type="match status" value="1"/>
</dbReference>
<sequence>MEDYSTSIVFSLEAYATEDVTIVYGVEGEPISINCTYRRKENQWREKSWCKHVSEMECQHIVSARRFWMPFLKRRNGTTAIADNIHEGILTVTINPLRKQDAGLYQCKTELLGVVRTLQKVKVNVLAGILGPCNTFSSSAAPIMPNKTFPLPLSMISSSERPPEPGRRTLTKVQGESLSVKGFCSMSSIQAKKVWCKGDLLGECNPGEPFSFSRPGWRYLINDPDQRVGLRESENGCLDFFISVLQSEDSGIYWIGILEDLHIIPLRKIEVKVQSQHSRDAVQPPVGKEEVQTGQQNNDFGSTTREDGQRVYQLILVLGSVVVGITIIATFMLVVTVLTRKKIRAVHGPNVDGKPKQTVIKLQIHEINLNNNPPGKEMNALYAIPKKPKSTIDATYVNSKFQLGSRVIPHPNEPAVFSSNLGMGQAIQSNDPPLNAKPTLIMPNEAIISGW</sequence>
<keyword evidence="2" id="KW-1015">Disulfide bond</keyword>
<dbReference type="PANTHER" id="PTHR16423:SF6">
    <property type="entry name" value="TRIGGERING RECEPTOR EXPRESSED ON MYELOID CELLS 2-RELATED"/>
    <property type="match status" value="1"/>
</dbReference>
<dbReference type="EMBL" id="JAPFRF010000005">
    <property type="protein sequence ID" value="KAJ7332982.1"/>
    <property type="molecule type" value="Genomic_DNA"/>
</dbReference>
<keyword evidence="5" id="KW-0812">Transmembrane</keyword>
<dbReference type="OrthoDB" id="9805957at2759"/>
<dbReference type="AlphaFoldDB" id="A0A9Q0Y1B1"/>
<dbReference type="InterPro" id="IPR013106">
    <property type="entry name" value="Ig_V-set"/>
</dbReference>
<dbReference type="Proteomes" id="UP001142489">
    <property type="component" value="Unassembled WGS sequence"/>
</dbReference>
<evidence type="ECO:0000313" key="7">
    <source>
        <dbReference type="EMBL" id="KAJ7332982.1"/>
    </source>
</evidence>
<evidence type="ECO:0000256" key="1">
    <source>
        <dbReference type="ARBA" id="ARBA00022729"/>
    </source>
</evidence>
<keyword evidence="5" id="KW-0472">Membrane</keyword>
<comment type="caution">
    <text evidence="7">The sequence shown here is derived from an EMBL/GenBank/DDBJ whole genome shotgun (WGS) entry which is preliminary data.</text>
</comment>
<dbReference type="InterPro" id="IPR036179">
    <property type="entry name" value="Ig-like_dom_sf"/>
</dbReference>
<proteinExistence type="predicted"/>
<keyword evidence="3" id="KW-0393">Immunoglobulin domain</keyword>
<protein>
    <recommendedName>
        <fullName evidence="6">Immunoglobulin domain-containing protein</fullName>
    </recommendedName>
</protein>
<dbReference type="InterPro" id="IPR052314">
    <property type="entry name" value="Immune_rcpt_domain"/>
</dbReference>
<feature type="transmembrane region" description="Helical" evidence="5">
    <location>
        <begin position="311"/>
        <end position="338"/>
    </location>
</feature>
<dbReference type="InterPro" id="IPR013783">
    <property type="entry name" value="Ig-like_fold"/>
</dbReference>
<dbReference type="InterPro" id="IPR003599">
    <property type="entry name" value="Ig_sub"/>
</dbReference>
<name>A0A9Q0Y1B1_9SAUR</name>
<dbReference type="PANTHER" id="PTHR16423">
    <property type="entry name" value="TREM-LIKE TRANSCRIPT PROTEIN"/>
    <property type="match status" value="1"/>
</dbReference>
<dbReference type="GO" id="GO:0038023">
    <property type="term" value="F:signaling receptor activity"/>
    <property type="evidence" value="ECO:0007669"/>
    <property type="project" value="TreeGrafter"/>
</dbReference>
<evidence type="ECO:0000256" key="3">
    <source>
        <dbReference type="ARBA" id="ARBA00023319"/>
    </source>
</evidence>
<evidence type="ECO:0000313" key="8">
    <source>
        <dbReference type="Proteomes" id="UP001142489"/>
    </source>
</evidence>
<feature type="domain" description="Immunoglobulin" evidence="6">
    <location>
        <begin position="20"/>
        <end position="126"/>
    </location>
</feature>
<keyword evidence="5" id="KW-1133">Transmembrane helix</keyword>
<dbReference type="SUPFAM" id="SSF48726">
    <property type="entry name" value="Immunoglobulin"/>
    <property type="match status" value="1"/>
</dbReference>
<dbReference type="GO" id="GO:0009986">
    <property type="term" value="C:cell surface"/>
    <property type="evidence" value="ECO:0007669"/>
    <property type="project" value="TreeGrafter"/>
</dbReference>
<feature type="region of interest" description="Disordered" evidence="4">
    <location>
        <begin position="279"/>
        <end position="304"/>
    </location>
</feature>
<evidence type="ECO:0000256" key="4">
    <source>
        <dbReference type="SAM" id="MobiDB-lite"/>
    </source>
</evidence>
<feature type="compositionally biased region" description="Polar residues" evidence="4">
    <location>
        <begin position="292"/>
        <end position="303"/>
    </location>
</feature>
<evidence type="ECO:0000256" key="2">
    <source>
        <dbReference type="ARBA" id="ARBA00023157"/>
    </source>
</evidence>
<dbReference type="Gene3D" id="2.60.40.10">
    <property type="entry name" value="Immunoglobulins"/>
    <property type="match status" value="2"/>
</dbReference>
<dbReference type="SMART" id="SM00409">
    <property type="entry name" value="IG"/>
    <property type="match status" value="2"/>
</dbReference>
<organism evidence="7 8">
    <name type="scientific">Phrynocephalus forsythii</name>
    <dbReference type="NCBI Taxonomy" id="171643"/>
    <lineage>
        <taxon>Eukaryota</taxon>
        <taxon>Metazoa</taxon>
        <taxon>Chordata</taxon>
        <taxon>Craniata</taxon>
        <taxon>Vertebrata</taxon>
        <taxon>Euteleostomi</taxon>
        <taxon>Lepidosauria</taxon>
        <taxon>Squamata</taxon>
        <taxon>Bifurcata</taxon>
        <taxon>Unidentata</taxon>
        <taxon>Episquamata</taxon>
        <taxon>Toxicofera</taxon>
        <taxon>Iguania</taxon>
        <taxon>Acrodonta</taxon>
        <taxon>Agamidae</taxon>
        <taxon>Agaminae</taxon>
        <taxon>Phrynocephalus</taxon>
    </lineage>
</organism>
<gene>
    <name evidence="7" type="ORF">JRQ81_015162</name>
</gene>
<reference evidence="7" key="1">
    <citation type="journal article" date="2023" name="DNA Res.">
        <title>Chromosome-level genome assembly of Phrynocephalus forsythii using third-generation DNA sequencing and Hi-C analysis.</title>
        <authorList>
            <person name="Qi Y."/>
            <person name="Zhao W."/>
            <person name="Zhao Y."/>
            <person name="Niu C."/>
            <person name="Cao S."/>
            <person name="Zhang Y."/>
        </authorList>
    </citation>
    <scope>NUCLEOTIDE SEQUENCE</scope>
    <source>
        <tissue evidence="7">Muscle</tissue>
    </source>
</reference>
<evidence type="ECO:0000259" key="6">
    <source>
        <dbReference type="SMART" id="SM00409"/>
    </source>
</evidence>
<accession>A0A9Q0Y1B1</accession>